<dbReference type="RefSeq" id="WP_088812120.1">
    <property type="nucleotide sequence ID" value="NZ_FYEX01000001.1"/>
</dbReference>
<dbReference type="Pfam" id="PF01047">
    <property type="entry name" value="MarR"/>
    <property type="match status" value="1"/>
</dbReference>
<dbReference type="GO" id="GO:0003700">
    <property type="term" value="F:DNA-binding transcription factor activity"/>
    <property type="evidence" value="ECO:0007669"/>
    <property type="project" value="InterPro"/>
</dbReference>
<proteinExistence type="predicted"/>
<evidence type="ECO:0000256" key="1">
    <source>
        <dbReference type="ARBA" id="ARBA00023015"/>
    </source>
</evidence>
<dbReference type="InterPro" id="IPR000835">
    <property type="entry name" value="HTH_MarR-typ"/>
</dbReference>
<feature type="domain" description="HTH marR-type" evidence="4">
    <location>
        <begin position="1"/>
        <end position="135"/>
    </location>
</feature>
<protein>
    <submittedName>
        <fullName evidence="5">DNA-binding transcriptional regulator, MarR family</fullName>
    </submittedName>
</protein>
<dbReference type="SMART" id="SM00347">
    <property type="entry name" value="HTH_MARR"/>
    <property type="match status" value="1"/>
</dbReference>
<dbReference type="Proteomes" id="UP000197215">
    <property type="component" value="Unassembled WGS sequence"/>
</dbReference>
<accession>A0A212T323</accession>
<dbReference type="EMBL" id="FYEX01000001">
    <property type="protein sequence ID" value="SNC60415.1"/>
    <property type="molecule type" value="Genomic_DNA"/>
</dbReference>
<evidence type="ECO:0000259" key="4">
    <source>
        <dbReference type="PROSITE" id="PS50995"/>
    </source>
</evidence>
<dbReference type="InterPro" id="IPR036388">
    <property type="entry name" value="WH-like_DNA-bd_sf"/>
</dbReference>
<dbReference type="PANTHER" id="PTHR42756:SF1">
    <property type="entry name" value="TRANSCRIPTIONAL REPRESSOR OF EMRAB OPERON"/>
    <property type="match status" value="1"/>
</dbReference>
<dbReference type="PRINTS" id="PR00598">
    <property type="entry name" value="HTHMARR"/>
</dbReference>
<evidence type="ECO:0000256" key="2">
    <source>
        <dbReference type="ARBA" id="ARBA00023125"/>
    </source>
</evidence>
<keyword evidence="3" id="KW-0804">Transcription</keyword>
<gene>
    <name evidence="5" type="ORF">SAMN06295916_0272</name>
</gene>
<dbReference type="OrthoDB" id="9787636at2"/>
<keyword evidence="2 5" id="KW-0238">DNA-binding</keyword>
<dbReference type="PROSITE" id="PS50995">
    <property type="entry name" value="HTH_MARR_2"/>
    <property type="match status" value="1"/>
</dbReference>
<evidence type="ECO:0000256" key="3">
    <source>
        <dbReference type="ARBA" id="ARBA00023163"/>
    </source>
</evidence>
<reference evidence="5 6" key="1">
    <citation type="submission" date="2017-06" db="EMBL/GenBank/DDBJ databases">
        <authorList>
            <person name="Kim H.J."/>
            <person name="Triplett B.A."/>
        </authorList>
    </citation>
    <scope>NUCLEOTIDE SEQUENCE [LARGE SCALE GENOMIC DNA]</scope>
    <source>
        <strain evidence="5 6">MWH-VicM1</strain>
    </source>
</reference>
<evidence type="ECO:0000313" key="6">
    <source>
        <dbReference type="Proteomes" id="UP000197215"/>
    </source>
</evidence>
<dbReference type="Gene3D" id="1.10.10.10">
    <property type="entry name" value="Winged helix-like DNA-binding domain superfamily/Winged helix DNA-binding domain"/>
    <property type="match status" value="1"/>
</dbReference>
<dbReference type="GO" id="GO:0003677">
    <property type="term" value="F:DNA binding"/>
    <property type="evidence" value="ECO:0007669"/>
    <property type="project" value="UniProtKB-KW"/>
</dbReference>
<dbReference type="PANTHER" id="PTHR42756">
    <property type="entry name" value="TRANSCRIPTIONAL REGULATOR, MARR"/>
    <property type="match status" value="1"/>
</dbReference>
<name>A0A212T323_9BURK</name>
<dbReference type="AlphaFoldDB" id="A0A212T323"/>
<keyword evidence="6" id="KW-1185">Reference proteome</keyword>
<keyword evidence="1" id="KW-0805">Transcription regulation</keyword>
<sequence length="140" mass="15780">MNFLPTLKNLVLTYQSFEQYSAPHIKSMGLTMTQFDVIATLGNQPPMTCKDLGDKTLVTKGTLTGVLERLHDKGIIHRSVNQADARSQMIGLTKKGQQLFEKVFPEHLQHLEKAFGQLSKQDLNELTNALQKLRAVFINQ</sequence>
<dbReference type="SUPFAM" id="SSF46785">
    <property type="entry name" value="Winged helix' DNA-binding domain"/>
    <property type="match status" value="1"/>
</dbReference>
<evidence type="ECO:0000313" key="5">
    <source>
        <dbReference type="EMBL" id="SNC60415.1"/>
    </source>
</evidence>
<dbReference type="InterPro" id="IPR036390">
    <property type="entry name" value="WH_DNA-bd_sf"/>
</dbReference>
<organism evidence="5 6">
    <name type="scientific">Polynucleobacter victoriensis</name>
    <dbReference type="NCBI Taxonomy" id="2049319"/>
    <lineage>
        <taxon>Bacteria</taxon>
        <taxon>Pseudomonadati</taxon>
        <taxon>Pseudomonadota</taxon>
        <taxon>Betaproteobacteria</taxon>
        <taxon>Burkholderiales</taxon>
        <taxon>Burkholderiaceae</taxon>
        <taxon>Polynucleobacter</taxon>
    </lineage>
</organism>